<dbReference type="PANTHER" id="PTHR43289:SF6">
    <property type="entry name" value="SERINE_THREONINE-PROTEIN KINASE NEKL-3"/>
    <property type="match status" value="1"/>
</dbReference>
<keyword evidence="8" id="KW-1133">Transmembrane helix</keyword>
<dbReference type="SMART" id="SM00220">
    <property type="entry name" value="S_TKc"/>
    <property type="match status" value="1"/>
</dbReference>
<dbReference type="EMBL" id="JANDBD010000013">
    <property type="protein sequence ID" value="MCP9275822.1"/>
    <property type="molecule type" value="Genomic_DNA"/>
</dbReference>
<evidence type="ECO:0000256" key="2">
    <source>
        <dbReference type="ARBA" id="ARBA00022527"/>
    </source>
</evidence>
<evidence type="ECO:0000259" key="9">
    <source>
        <dbReference type="PROSITE" id="PS50011"/>
    </source>
</evidence>
<evidence type="ECO:0000256" key="4">
    <source>
        <dbReference type="ARBA" id="ARBA00022741"/>
    </source>
</evidence>
<dbReference type="Pfam" id="PF00069">
    <property type="entry name" value="Pkinase"/>
    <property type="match status" value="1"/>
</dbReference>
<dbReference type="EC" id="2.7.11.1" evidence="1"/>
<keyword evidence="4" id="KW-0547">Nucleotide-binding</keyword>
<keyword evidence="8" id="KW-0472">Membrane</keyword>
<keyword evidence="8" id="KW-0812">Transmembrane</keyword>
<dbReference type="InterPro" id="IPR000719">
    <property type="entry name" value="Prot_kinase_dom"/>
</dbReference>
<keyword evidence="2 10" id="KW-0723">Serine/threonine-protein kinase</keyword>
<name>A0ABT1MBQ7_9MYCO</name>
<feature type="region of interest" description="Disordered" evidence="7">
    <location>
        <begin position="297"/>
        <end position="316"/>
    </location>
</feature>
<evidence type="ECO:0000256" key="8">
    <source>
        <dbReference type="SAM" id="Phobius"/>
    </source>
</evidence>
<evidence type="ECO:0000313" key="10">
    <source>
        <dbReference type="EMBL" id="MCP9275822.1"/>
    </source>
</evidence>
<dbReference type="Gene3D" id="1.10.510.10">
    <property type="entry name" value="Transferase(Phosphotransferase) domain 1"/>
    <property type="match status" value="1"/>
</dbReference>
<dbReference type="Gene3D" id="3.30.200.20">
    <property type="entry name" value="Phosphorylase Kinase, domain 1"/>
    <property type="match status" value="1"/>
</dbReference>
<dbReference type="CDD" id="cd14014">
    <property type="entry name" value="STKc_PknB_like"/>
    <property type="match status" value="1"/>
</dbReference>
<keyword evidence="11" id="KW-1185">Reference proteome</keyword>
<dbReference type="InterPro" id="IPR011009">
    <property type="entry name" value="Kinase-like_dom_sf"/>
</dbReference>
<accession>A0ABT1MBQ7</accession>
<dbReference type="SUPFAM" id="SSF56112">
    <property type="entry name" value="Protein kinase-like (PK-like)"/>
    <property type="match status" value="1"/>
</dbReference>
<feature type="domain" description="Protein kinase" evidence="9">
    <location>
        <begin position="12"/>
        <end position="279"/>
    </location>
</feature>
<comment type="caution">
    <text evidence="10">The sequence shown here is derived from an EMBL/GenBank/DDBJ whole genome shotgun (WGS) entry which is preliminary data.</text>
</comment>
<dbReference type="Proteomes" id="UP001651690">
    <property type="component" value="Unassembled WGS sequence"/>
</dbReference>
<organism evidence="10 11">
    <name type="scientific">Mycolicibacterium arenosum</name>
    <dbReference type="NCBI Taxonomy" id="2952157"/>
    <lineage>
        <taxon>Bacteria</taxon>
        <taxon>Bacillati</taxon>
        <taxon>Actinomycetota</taxon>
        <taxon>Actinomycetes</taxon>
        <taxon>Mycobacteriales</taxon>
        <taxon>Mycobacteriaceae</taxon>
        <taxon>Mycolicibacterium</taxon>
    </lineage>
</organism>
<dbReference type="InterPro" id="IPR008271">
    <property type="entry name" value="Ser/Thr_kinase_AS"/>
</dbReference>
<dbReference type="PROSITE" id="PS00108">
    <property type="entry name" value="PROTEIN_KINASE_ST"/>
    <property type="match status" value="1"/>
</dbReference>
<dbReference type="RefSeq" id="WP_255063674.1">
    <property type="nucleotide sequence ID" value="NZ_JANDBD010000013.1"/>
</dbReference>
<evidence type="ECO:0000256" key="1">
    <source>
        <dbReference type="ARBA" id="ARBA00012513"/>
    </source>
</evidence>
<keyword evidence="5 10" id="KW-0418">Kinase</keyword>
<reference evidence="10 11" key="1">
    <citation type="submission" date="2022-06" db="EMBL/GenBank/DDBJ databases">
        <title>Mycolicibacterium sp. CAU 1645 isolated from seawater.</title>
        <authorList>
            <person name="Kim W."/>
        </authorList>
    </citation>
    <scope>NUCLEOTIDE SEQUENCE [LARGE SCALE GENOMIC DNA]</scope>
    <source>
        <strain evidence="10 11">CAU 1645</strain>
    </source>
</reference>
<evidence type="ECO:0000313" key="11">
    <source>
        <dbReference type="Proteomes" id="UP001651690"/>
    </source>
</evidence>
<evidence type="ECO:0000256" key="5">
    <source>
        <dbReference type="ARBA" id="ARBA00022777"/>
    </source>
</evidence>
<proteinExistence type="predicted"/>
<dbReference type="PROSITE" id="PS50011">
    <property type="entry name" value="PROTEIN_KINASE_DOM"/>
    <property type="match status" value="1"/>
</dbReference>
<keyword evidence="3" id="KW-0808">Transferase</keyword>
<evidence type="ECO:0000256" key="7">
    <source>
        <dbReference type="SAM" id="MobiDB-lite"/>
    </source>
</evidence>
<protein>
    <recommendedName>
        <fullName evidence="1">non-specific serine/threonine protein kinase</fullName>
        <ecNumber evidence="1">2.7.11.1</ecNumber>
    </recommendedName>
</protein>
<evidence type="ECO:0000256" key="3">
    <source>
        <dbReference type="ARBA" id="ARBA00022679"/>
    </source>
</evidence>
<gene>
    <name evidence="10" type="ORF">NM203_26880</name>
</gene>
<dbReference type="PANTHER" id="PTHR43289">
    <property type="entry name" value="MITOGEN-ACTIVATED PROTEIN KINASE KINASE KINASE 20-RELATED"/>
    <property type="match status" value="1"/>
</dbReference>
<keyword evidence="6" id="KW-0067">ATP-binding</keyword>
<feature type="transmembrane region" description="Helical" evidence="8">
    <location>
        <begin position="321"/>
        <end position="342"/>
    </location>
</feature>
<dbReference type="GO" id="GO:0004674">
    <property type="term" value="F:protein serine/threonine kinase activity"/>
    <property type="evidence" value="ECO:0007669"/>
    <property type="project" value="UniProtKB-KW"/>
</dbReference>
<evidence type="ECO:0000256" key="6">
    <source>
        <dbReference type="ARBA" id="ARBA00022840"/>
    </source>
</evidence>
<sequence length="463" mass="48740">MPLAEGEVIAGYTVVRSLGAGGMGEVYLVQHPRLPRRDALKVLGEAVCSDDEYRERFHREADIAGGLSHPHIVMVHDRGDVDGRLWISMDYVEGADAGRLLERDYPNGMPPDLVVRLVTAVAEALDYAHSRGLTHRDVKPANVLIANPGADNERIMLADFGIARRSDDTSNLTGTNMTVGTVSYAAPEQLTGEGVDGRADQYALAASAYQLLTGAPPFQHSNPAVVISAHLTAVPPPIGTKRPELDSMGPAFDKALAKTPDERFTRCVDFARALAHNVDAVGSAPGSDAHATVAARAAAAPESGPRHARPAGPSRAGRGPWLRVGVIAAILALVVAVVLLSVDDERERRAQDVPKPSTNVPVVVVGADCATLGGAGVTESGDPAYCARMPSANRDLWSLREGDIPAPTMAAAAGDPVYAPATETPVLVCMEQTGADRLECHDDIRAENTDPAANDTLTPTPTP</sequence>